<dbReference type="Proteomes" id="UP000276133">
    <property type="component" value="Unassembled WGS sequence"/>
</dbReference>
<dbReference type="EMBL" id="REGN01004938">
    <property type="protein sequence ID" value="RNA15495.1"/>
    <property type="molecule type" value="Genomic_DNA"/>
</dbReference>
<organism evidence="1 2">
    <name type="scientific">Brachionus plicatilis</name>
    <name type="common">Marine rotifer</name>
    <name type="synonym">Brachionus muelleri</name>
    <dbReference type="NCBI Taxonomy" id="10195"/>
    <lineage>
        <taxon>Eukaryota</taxon>
        <taxon>Metazoa</taxon>
        <taxon>Spiralia</taxon>
        <taxon>Gnathifera</taxon>
        <taxon>Rotifera</taxon>
        <taxon>Eurotatoria</taxon>
        <taxon>Monogononta</taxon>
        <taxon>Pseudotrocha</taxon>
        <taxon>Ploima</taxon>
        <taxon>Brachionidae</taxon>
        <taxon>Brachionus</taxon>
    </lineage>
</organism>
<accession>A0A3M7QWZ8</accession>
<proteinExistence type="predicted"/>
<evidence type="ECO:0000313" key="2">
    <source>
        <dbReference type="Proteomes" id="UP000276133"/>
    </source>
</evidence>
<dbReference type="AlphaFoldDB" id="A0A3M7QWZ8"/>
<protein>
    <submittedName>
        <fullName evidence="1">Uncharacterized protein</fullName>
    </submittedName>
</protein>
<gene>
    <name evidence="1" type="ORF">BpHYR1_023001</name>
</gene>
<sequence length="109" mass="13134">MLKMVSCQNRCLNLSILFYYSENNWANMFGSLSKNSDFNELVSFYLFKWSNSFHSQLGLLIKKRLLFNRGLMFFSRKLSTCSKYRFVLYQNSRNVIFMQLDIIRQILNR</sequence>
<name>A0A3M7QWZ8_BRAPC</name>
<keyword evidence="2" id="KW-1185">Reference proteome</keyword>
<comment type="caution">
    <text evidence="1">The sequence shown here is derived from an EMBL/GenBank/DDBJ whole genome shotgun (WGS) entry which is preliminary data.</text>
</comment>
<evidence type="ECO:0000313" key="1">
    <source>
        <dbReference type="EMBL" id="RNA15495.1"/>
    </source>
</evidence>
<reference evidence="1 2" key="1">
    <citation type="journal article" date="2018" name="Sci. Rep.">
        <title>Genomic signatures of local adaptation to the degree of environmental predictability in rotifers.</title>
        <authorList>
            <person name="Franch-Gras L."/>
            <person name="Hahn C."/>
            <person name="Garcia-Roger E.M."/>
            <person name="Carmona M.J."/>
            <person name="Serra M."/>
            <person name="Gomez A."/>
        </authorList>
    </citation>
    <scope>NUCLEOTIDE SEQUENCE [LARGE SCALE GENOMIC DNA]</scope>
    <source>
        <strain evidence="1">HYR1</strain>
    </source>
</reference>